<evidence type="ECO:0000256" key="1">
    <source>
        <dbReference type="SAM" id="MobiDB-lite"/>
    </source>
</evidence>
<name>A0A165SBY9_9AGAM</name>
<gene>
    <name evidence="2" type="ORF">NEOLEDRAFT_379429</name>
</gene>
<reference evidence="2 3" key="1">
    <citation type="journal article" date="2016" name="Mol. Biol. Evol.">
        <title>Comparative Genomics of Early-Diverging Mushroom-Forming Fungi Provides Insights into the Origins of Lignocellulose Decay Capabilities.</title>
        <authorList>
            <person name="Nagy L.G."/>
            <person name="Riley R."/>
            <person name="Tritt A."/>
            <person name="Adam C."/>
            <person name="Daum C."/>
            <person name="Floudas D."/>
            <person name="Sun H."/>
            <person name="Yadav J.S."/>
            <person name="Pangilinan J."/>
            <person name="Larsson K.H."/>
            <person name="Matsuura K."/>
            <person name="Barry K."/>
            <person name="Labutti K."/>
            <person name="Kuo R."/>
            <person name="Ohm R.A."/>
            <person name="Bhattacharya S.S."/>
            <person name="Shirouzu T."/>
            <person name="Yoshinaga Y."/>
            <person name="Martin F.M."/>
            <person name="Grigoriev I.V."/>
            <person name="Hibbett D.S."/>
        </authorList>
    </citation>
    <scope>NUCLEOTIDE SEQUENCE [LARGE SCALE GENOMIC DNA]</scope>
    <source>
        <strain evidence="2 3">HHB14362 ss-1</strain>
    </source>
</reference>
<evidence type="ECO:0000313" key="3">
    <source>
        <dbReference type="Proteomes" id="UP000076761"/>
    </source>
</evidence>
<dbReference type="Proteomes" id="UP000076761">
    <property type="component" value="Unassembled WGS sequence"/>
</dbReference>
<dbReference type="AlphaFoldDB" id="A0A165SBY9"/>
<proteinExistence type="predicted"/>
<protein>
    <submittedName>
        <fullName evidence="2">Uncharacterized protein</fullName>
    </submittedName>
</protein>
<dbReference type="InParanoid" id="A0A165SBY9"/>
<feature type="region of interest" description="Disordered" evidence="1">
    <location>
        <begin position="157"/>
        <end position="178"/>
    </location>
</feature>
<keyword evidence="3" id="KW-1185">Reference proteome</keyword>
<accession>A0A165SBY9</accession>
<evidence type="ECO:0000313" key="2">
    <source>
        <dbReference type="EMBL" id="KZT24937.1"/>
    </source>
</evidence>
<dbReference type="EMBL" id="KV425574">
    <property type="protein sequence ID" value="KZT24937.1"/>
    <property type="molecule type" value="Genomic_DNA"/>
</dbReference>
<organism evidence="2 3">
    <name type="scientific">Neolentinus lepideus HHB14362 ss-1</name>
    <dbReference type="NCBI Taxonomy" id="1314782"/>
    <lineage>
        <taxon>Eukaryota</taxon>
        <taxon>Fungi</taxon>
        <taxon>Dikarya</taxon>
        <taxon>Basidiomycota</taxon>
        <taxon>Agaricomycotina</taxon>
        <taxon>Agaricomycetes</taxon>
        <taxon>Gloeophyllales</taxon>
        <taxon>Gloeophyllaceae</taxon>
        <taxon>Neolentinus</taxon>
    </lineage>
</organism>
<sequence length="178" mass="20171">MMCEINQGKHQTPSMSNSGLETLVFPALRTLEVDYVRHDEFMKDIYRPGAQLSRLGWKQLAGIMQCKTSLREQYSLLCDACPRLHGERGMILELLRHFSSTEELILGGGGDDLSLDPLVLYDAENRSEVTLCPHLRVVQLWSQSAMAYYSNASRLNEHPPRRTASLSQHLCEDTPHAQ</sequence>